<name>A0A6G9QLW4_9GAMM</name>
<feature type="transmembrane region" description="Helical" evidence="1">
    <location>
        <begin position="52"/>
        <end position="72"/>
    </location>
</feature>
<evidence type="ECO:0000313" key="2">
    <source>
        <dbReference type="EMBL" id="QIR15113.1"/>
    </source>
</evidence>
<reference evidence="2 3" key="1">
    <citation type="submission" date="2020-03" db="EMBL/GenBank/DDBJ databases">
        <title>Complete genome sequence of Shewanella sp.</title>
        <authorList>
            <person name="Kim Y.-S."/>
            <person name="Kim S.-J."/>
            <person name="Jung H.-K."/>
            <person name="Kim K.-H."/>
        </authorList>
    </citation>
    <scope>NUCLEOTIDE SEQUENCE [LARGE SCALE GENOMIC DNA]</scope>
    <source>
        <strain evidence="2 3">PN3F2</strain>
    </source>
</reference>
<keyword evidence="1" id="KW-1133">Transmembrane helix</keyword>
<dbReference type="EMBL" id="CP050313">
    <property type="protein sequence ID" value="QIR15113.1"/>
    <property type="molecule type" value="Genomic_DNA"/>
</dbReference>
<keyword evidence="3" id="KW-1185">Reference proteome</keyword>
<dbReference type="KEGG" id="saes:HBH39_11980"/>
<protein>
    <submittedName>
        <fullName evidence="2">Uncharacterized protein</fullName>
    </submittedName>
</protein>
<evidence type="ECO:0000313" key="3">
    <source>
        <dbReference type="Proteomes" id="UP000502608"/>
    </source>
</evidence>
<dbReference type="RefSeq" id="WP_167678569.1">
    <property type="nucleotide sequence ID" value="NZ_CP050313.1"/>
</dbReference>
<dbReference type="Proteomes" id="UP000502608">
    <property type="component" value="Chromosome"/>
</dbReference>
<feature type="transmembrane region" description="Helical" evidence="1">
    <location>
        <begin position="20"/>
        <end position="40"/>
    </location>
</feature>
<proteinExistence type="predicted"/>
<organism evidence="2 3">
    <name type="scientific">Shewanella aestuarii</name>
    <dbReference type="NCBI Taxonomy" id="1028752"/>
    <lineage>
        <taxon>Bacteria</taxon>
        <taxon>Pseudomonadati</taxon>
        <taxon>Pseudomonadota</taxon>
        <taxon>Gammaproteobacteria</taxon>
        <taxon>Alteromonadales</taxon>
        <taxon>Shewanellaceae</taxon>
        <taxon>Shewanella</taxon>
    </lineage>
</organism>
<dbReference type="PANTHER" id="PTHR43424:SF1">
    <property type="entry name" value="LOCUS PUTATIVE PROTEIN 1-RELATED"/>
    <property type="match status" value="1"/>
</dbReference>
<evidence type="ECO:0000256" key="1">
    <source>
        <dbReference type="SAM" id="Phobius"/>
    </source>
</evidence>
<dbReference type="AlphaFoldDB" id="A0A6G9QLW4"/>
<feature type="transmembrane region" description="Helical" evidence="1">
    <location>
        <begin position="78"/>
        <end position="99"/>
    </location>
</feature>
<keyword evidence="1" id="KW-0812">Transmembrane</keyword>
<keyword evidence="1" id="KW-0472">Membrane</keyword>
<dbReference type="InterPro" id="IPR052556">
    <property type="entry name" value="PolySynth_Transporter"/>
</dbReference>
<sequence length="122" mass="13466">MTLVAPVLVPFLFGHDYLSVIAILQIHIWAGVFIFMRALFSKWLLIEDIPKYSLVTHGSGAVINLVLNILLIPSFGALGAAWATLISYSMASYLGLFISPKTRSMGILMSRSLLLPIRKYLG</sequence>
<dbReference type="PANTHER" id="PTHR43424">
    <property type="entry name" value="LOCUS PUTATIVE PROTEIN 1-RELATED"/>
    <property type="match status" value="1"/>
</dbReference>
<gene>
    <name evidence="2" type="ORF">HBH39_11980</name>
</gene>
<accession>A0A6G9QLW4</accession>